<dbReference type="AlphaFoldDB" id="A0A655ZU78"/>
<dbReference type="EMBL" id="CWQY01000015">
    <property type="protein sequence ID" value="CSC81468.1"/>
    <property type="molecule type" value="Genomic_DNA"/>
</dbReference>
<reference evidence="1 2" key="1">
    <citation type="submission" date="2015-07" db="EMBL/GenBank/DDBJ databases">
        <authorList>
            <consortium name="Pathogen Informatics"/>
        </authorList>
    </citation>
    <scope>NUCLEOTIDE SEQUENCE [LARGE SCALE GENOMIC DNA]</scope>
    <source>
        <strain evidence="1 2">A316</strain>
    </source>
</reference>
<name>A0A655ZU78_VIBCL</name>
<sequence>MIASDCTPMLYNWRTRSGKWRIGCGRPTSAPNSIKLARPKVSLTASVRCPTELTHRITSFSTKQLLFYRLRRKTKWHRAICIAA</sequence>
<proteinExistence type="predicted"/>
<evidence type="ECO:0000313" key="1">
    <source>
        <dbReference type="EMBL" id="CSC81468.1"/>
    </source>
</evidence>
<organism evidence="1 2">
    <name type="scientific">Vibrio cholerae</name>
    <dbReference type="NCBI Taxonomy" id="666"/>
    <lineage>
        <taxon>Bacteria</taxon>
        <taxon>Pseudomonadati</taxon>
        <taxon>Pseudomonadota</taxon>
        <taxon>Gammaproteobacteria</taxon>
        <taxon>Vibrionales</taxon>
        <taxon>Vibrionaceae</taxon>
        <taxon>Vibrio</taxon>
    </lineage>
</organism>
<dbReference type="Proteomes" id="UP000041770">
    <property type="component" value="Unassembled WGS sequence"/>
</dbReference>
<gene>
    <name evidence="1" type="ORF">ERS013200_02338</name>
</gene>
<accession>A0A655ZU78</accession>
<evidence type="ECO:0000313" key="2">
    <source>
        <dbReference type="Proteomes" id="UP000041770"/>
    </source>
</evidence>
<protein>
    <submittedName>
        <fullName evidence="1">Uncharacterized protein</fullName>
    </submittedName>
</protein>